<comment type="caution">
    <text evidence="2">The sequence shown here is derived from an EMBL/GenBank/DDBJ whole genome shotgun (WGS) entry which is preliminary data.</text>
</comment>
<gene>
    <name evidence="2" type="ORF">H6A19_00615</name>
</gene>
<evidence type="ECO:0000256" key="1">
    <source>
        <dbReference type="SAM" id="Phobius"/>
    </source>
</evidence>
<feature type="transmembrane region" description="Helical" evidence="1">
    <location>
        <begin position="7"/>
        <end position="28"/>
    </location>
</feature>
<dbReference type="EMBL" id="JACJLL010000002">
    <property type="protein sequence ID" value="MBM6817853.1"/>
    <property type="molecule type" value="Genomic_DNA"/>
</dbReference>
<dbReference type="Gene3D" id="2.50.20.10">
    <property type="entry name" value="Lipoprotein localisation LolA/LolB/LppX"/>
    <property type="match status" value="1"/>
</dbReference>
<keyword evidence="3" id="KW-1185">Reference proteome</keyword>
<keyword evidence="1" id="KW-0472">Membrane</keyword>
<reference evidence="2 3" key="1">
    <citation type="journal article" date="2021" name="Sci. Rep.">
        <title>The distribution of antibiotic resistance genes in chicken gut microbiota commensals.</title>
        <authorList>
            <person name="Juricova H."/>
            <person name="Matiasovicova J."/>
            <person name="Kubasova T."/>
            <person name="Cejkova D."/>
            <person name="Rychlik I."/>
        </authorList>
    </citation>
    <scope>NUCLEOTIDE SEQUENCE [LARGE SCALE GENOMIC DNA]</scope>
    <source>
        <strain evidence="2 3">An435</strain>
    </source>
</reference>
<dbReference type="RefSeq" id="WP_195516663.1">
    <property type="nucleotide sequence ID" value="NZ_JACJLL010000002.1"/>
</dbReference>
<organism evidence="2 3">
    <name type="scientific">Clostridium saudiense</name>
    <dbReference type="NCBI Taxonomy" id="1414720"/>
    <lineage>
        <taxon>Bacteria</taxon>
        <taxon>Bacillati</taxon>
        <taxon>Bacillota</taxon>
        <taxon>Clostridia</taxon>
        <taxon>Eubacteriales</taxon>
        <taxon>Clostridiaceae</taxon>
        <taxon>Clostridium</taxon>
    </lineage>
</organism>
<evidence type="ECO:0000313" key="2">
    <source>
        <dbReference type="EMBL" id="MBM6817853.1"/>
    </source>
</evidence>
<evidence type="ECO:0000313" key="3">
    <source>
        <dbReference type="Proteomes" id="UP000767334"/>
    </source>
</evidence>
<accession>A0ABS2FBI1</accession>
<dbReference type="Proteomes" id="UP000767334">
    <property type="component" value="Unassembled WGS sequence"/>
</dbReference>
<keyword evidence="1" id="KW-1133">Transmembrane helix</keyword>
<protein>
    <recommendedName>
        <fullName evidence="4">Membrane associated protein</fullName>
    </recommendedName>
</protein>
<sequence length="203" mass="23695">MKKKIIITLLLIIPFISIFLVVIFRGILSPSNEDIIRDLKNIKCYETKVEYIVKNSKGEERESTVQYYSKEEGVRVEFDDDKVKLYKSDGIHVRDNSSTGEYVIESDMDILHSMAFMNKILSYPLKSDSIKEGQEEWGDKIYIQVDTELFLNNEHFNSARIFINKKTKTPIGIVIYDKDGNDSVRIIYEDFKIVKEVDENLFN</sequence>
<keyword evidence="1" id="KW-0812">Transmembrane</keyword>
<name>A0ABS2FBI1_9CLOT</name>
<proteinExistence type="predicted"/>
<dbReference type="NCBIfam" id="NF041287">
    <property type="entry name" value="lipo_GerS_rel"/>
    <property type="match status" value="1"/>
</dbReference>
<evidence type="ECO:0008006" key="4">
    <source>
        <dbReference type="Google" id="ProtNLM"/>
    </source>
</evidence>